<reference evidence="1" key="1">
    <citation type="journal article" date="2019" name="bioRxiv">
        <title>The Genome of the Zebra Mussel, Dreissena polymorpha: A Resource for Invasive Species Research.</title>
        <authorList>
            <person name="McCartney M.A."/>
            <person name="Auch B."/>
            <person name="Kono T."/>
            <person name="Mallez S."/>
            <person name="Zhang Y."/>
            <person name="Obille A."/>
            <person name="Becker A."/>
            <person name="Abrahante J.E."/>
            <person name="Garbe J."/>
            <person name="Badalamenti J.P."/>
            <person name="Herman A."/>
            <person name="Mangelson H."/>
            <person name="Liachko I."/>
            <person name="Sullivan S."/>
            <person name="Sone E.D."/>
            <person name="Koren S."/>
            <person name="Silverstein K.A.T."/>
            <person name="Beckman K.B."/>
            <person name="Gohl D.M."/>
        </authorList>
    </citation>
    <scope>NUCLEOTIDE SEQUENCE</scope>
    <source>
        <strain evidence="1">Duluth1</strain>
        <tissue evidence="1">Whole animal</tissue>
    </source>
</reference>
<organism evidence="1 2">
    <name type="scientific">Dreissena polymorpha</name>
    <name type="common">Zebra mussel</name>
    <name type="synonym">Mytilus polymorpha</name>
    <dbReference type="NCBI Taxonomy" id="45954"/>
    <lineage>
        <taxon>Eukaryota</taxon>
        <taxon>Metazoa</taxon>
        <taxon>Spiralia</taxon>
        <taxon>Lophotrochozoa</taxon>
        <taxon>Mollusca</taxon>
        <taxon>Bivalvia</taxon>
        <taxon>Autobranchia</taxon>
        <taxon>Heteroconchia</taxon>
        <taxon>Euheterodonta</taxon>
        <taxon>Imparidentia</taxon>
        <taxon>Neoheterodontei</taxon>
        <taxon>Myida</taxon>
        <taxon>Dreissenoidea</taxon>
        <taxon>Dreissenidae</taxon>
        <taxon>Dreissena</taxon>
    </lineage>
</organism>
<accession>A0A9D4EQV0</accession>
<reference evidence="1" key="2">
    <citation type="submission" date="2020-11" db="EMBL/GenBank/DDBJ databases">
        <authorList>
            <person name="McCartney M.A."/>
            <person name="Auch B."/>
            <person name="Kono T."/>
            <person name="Mallez S."/>
            <person name="Becker A."/>
            <person name="Gohl D.M."/>
            <person name="Silverstein K.A.T."/>
            <person name="Koren S."/>
            <person name="Bechman K.B."/>
            <person name="Herman A."/>
            <person name="Abrahante J.E."/>
            <person name="Garbe J."/>
        </authorList>
    </citation>
    <scope>NUCLEOTIDE SEQUENCE</scope>
    <source>
        <strain evidence="1">Duluth1</strain>
        <tissue evidence="1">Whole animal</tissue>
    </source>
</reference>
<keyword evidence="2" id="KW-1185">Reference proteome</keyword>
<proteinExistence type="predicted"/>
<dbReference type="AlphaFoldDB" id="A0A9D4EQV0"/>
<protein>
    <submittedName>
        <fullName evidence="1">Uncharacterized protein</fullName>
    </submittedName>
</protein>
<name>A0A9D4EQV0_DREPO</name>
<sequence>MWSMRVDFMSEACVNGMWVEYEGMWVEYVDGECWWGMRVVMWVKHEERVCVWCMSVIGWK</sequence>
<dbReference type="Proteomes" id="UP000828390">
    <property type="component" value="Unassembled WGS sequence"/>
</dbReference>
<comment type="caution">
    <text evidence="1">The sequence shown here is derived from an EMBL/GenBank/DDBJ whole genome shotgun (WGS) entry which is preliminary data.</text>
</comment>
<gene>
    <name evidence="1" type="ORF">DPMN_162093</name>
</gene>
<evidence type="ECO:0000313" key="2">
    <source>
        <dbReference type="Proteomes" id="UP000828390"/>
    </source>
</evidence>
<evidence type="ECO:0000313" key="1">
    <source>
        <dbReference type="EMBL" id="KAH3784141.1"/>
    </source>
</evidence>
<dbReference type="EMBL" id="JAIWYP010000008">
    <property type="protein sequence ID" value="KAH3784141.1"/>
    <property type="molecule type" value="Genomic_DNA"/>
</dbReference>